<dbReference type="EMBL" id="CP006867">
    <property type="protein sequence ID" value="ALU11443.1"/>
    <property type="molecule type" value="Genomic_DNA"/>
</dbReference>
<dbReference type="InterPro" id="IPR035069">
    <property type="entry name" value="TTHA1013/TTHA0281-like"/>
</dbReference>
<dbReference type="AlphaFoldDB" id="A0A0U3EAI9"/>
<dbReference type="STRING" id="940295.EYM_01095"/>
<dbReference type="RefSeq" id="WP_075049279.1">
    <property type="nucleotide sequence ID" value="NZ_CP006867.1"/>
</dbReference>
<name>A0A0U3EAI9_9CREN</name>
<dbReference type="Gene3D" id="3.30.160.250">
    <property type="match status" value="1"/>
</dbReference>
<dbReference type="GeneID" id="30679635"/>
<keyword evidence="2" id="KW-1185">Reference proteome</keyword>
<dbReference type="SUPFAM" id="SSF143100">
    <property type="entry name" value="TTHA1013/TTHA0281-like"/>
    <property type="match status" value="1"/>
</dbReference>
<evidence type="ECO:0000313" key="2">
    <source>
        <dbReference type="Proteomes" id="UP000060778"/>
    </source>
</evidence>
<sequence>MAKVKVGVVVYKESDEEGTYYLAVEPLSGAQAQGESVEEAIRKVKEEIVKMGSAWCESELKEAVDARVIEVELPEE</sequence>
<evidence type="ECO:0008006" key="3">
    <source>
        <dbReference type="Google" id="ProtNLM"/>
    </source>
</evidence>
<dbReference type="Proteomes" id="UP000060778">
    <property type="component" value="Chromosome"/>
</dbReference>
<reference evidence="1 2" key="1">
    <citation type="submission" date="2013-11" db="EMBL/GenBank/DDBJ databases">
        <title>Comparative genomics of Ignicoccus.</title>
        <authorList>
            <person name="Podar M."/>
        </authorList>
    </citation>
    <scope>NUCLEOTIDE SEQUENCE [LARGE SCALE GENOMIC DNA]</scope>
    <source>
        <strain evidence="1 2">DSM 13165</strain>
    </source>
</reference>
<dbReference type="KEGG" id="iis:EYM_01095"/>
<gene>
    <name evidence="1" type="ORF">EYM_01095</name>
</gene>
<accession>A0A0U3EAI9</accession>
<evidence type="ECO:0000313" key="1">
    <source>
        <dbReference type="EMBL" id="ALU11443.1"/>
    </source>
</evidence>
<protein>
    <recommendedName>
        <fullName evidence="3">HicB-like antitoxin of toxin-antitoxin system domain-containing protein</fullName>
    </recommendedName>
</protein>
<organism evidence="1 2">
    <name type="scientific">Ignicoccus islandicus DSM 13165</name>
    <dbReference type="NCBI Taxonomy" id="940295"/>
    <lineage>
        <taxon>Archaea</taxon>
        <taxon>Thermoproteota</taxon>
        <taxon>Thermoprotei</taxon>
        <taxon>Desulfurococcales</taxon>
        <taxon>Desulfurococcaceae</taxon>
        <taxon>Ignicoccus</taxon>
    </lineage>
</organism>
<proteinExistence type="predicted"/>
<dbReference type="OrthoDB" id="21367at2157"/>